<dbReference type="AlphaFoldDB" id="A0A918N989"/>
<evidence type="ECO:0000259" key="5">
    <source>
        <dbReference type="PROSITE" id="PS51782"/>
    </source>
</evidence>
<name>A0A918N989_9ACTN</name>
<comment type="caution">
    <text evidence="6">The sequence shown here is derived from an EMBL/GenBank/DDBJ whole genome shotgun (WGS) entry which is preliminary data.</text>
</comment>
<proteinExistence type="inferred from homology"/>
<sequence>MSIKRKRYTASVVVAVALAVLAPGGAEAASPSAAPGAAAAAPPYGCAKDQWPWGCIAKCESNGRWHANTGNGFYGGLQFWQPTWRAFGGTAYARRADLATRGEQIRVAEEVVRVQGWRAWPVCSKRYRLSGRAHVVRKGETLASLARRYRLKGGWRTLYASNRKTVGEHPGRLLPGTMLKLPKAAGPGRSLGLWRTPGRRAAGPPVLADGRLPTDLPHGRALMGPPLPAPPPHR</sequence>
<organism evidence="6 7">
    <name type="scientific">Streptomyces fructofermentans</name>
    <dbReference type="NCBI Taxonomy" id="152141"/>
    <lineage>
        <taxon>Bacteria</taxon>
        <taxon>Bacillati</taxon>
        <taxon>Actinomycetota</taxon>
        <taxon>Actinomycetes</taxon>
        <taxon>Kitasatosporales</taxon>
        <taxon>Streptomycetaceae</taxon>
        <taxon>Streptomyces</taxon>
    </lineage>
</organism>
<evidence type="ECO:0000256" key="2">
    <source>
        <dbReference type="ARBA" id="ARBA00022801"/>
    </source>
</evidence>
<dbReference type="InterPro" id="IPR018392">
    <property type="entry name" value="LysM"/>
</dbReference>
<accession>A0A918N989</accession>
<dbReference type="SUPFAM" id="SSF53955">
    <property type="entry name" value="Lysozyme-like"/>
    <property type="match status" value="1"/>
</dbReference>
<feature type="region of interest" description="Disordered" evidence="3">
    <location>
        <begin position="189"/>
        <end position="234"/>
    </location>
</feature>
<evidence type="ECO:0000313" key="7">
    <source>
        <dbReference type="Proteomes" id="UP000645555"/>
    </source>
</evidence>
<feature type="chain" id="PRO_5038081858" description="LysM domain-containing protein" evidence="4">
    <location>
        <begin position="29"/>
        <end position="234"/>
    </location>
</feature>
<keyword evidence="4" id="KW-0732">Signal</keyword>
<protein>
    <recommendedName>
        <fullName evidence="5">LysM domain-containing protein</fullName>
    </recommendedName>
</protein>
<feature type="signal peptide" evidence="4">
    <location>
        <begin position="1"/>
        <end position="28"/>
    </location>
</feature>
<dbReference type="Gene3D" id="3.10.350.10">
    <property type="entry name" value="LysM domain"/>
    <property type="match status" value="1"/>
</dbReference>
<dbReference type="Gene3D" id="1.10.530.10">
    <property type="match status" value="1"/>
</dbReference>
<dbReference type="Proteomes" id="UP000645555">
    <property type="component" value="Unassembled WGS sequence"/>
</dbReference>
<reference evidence="6" key="1">
    <citation type="journal article" date="2014" name="Int. J. Syst. Evol. Microbiol.">
        <title>Complete genome sequence of Corynebacterium casei LMG S-19264T (=DSM 44701T), isolated from a smear-ripened cheese.</title>
        <authorList>
            <consortium name="US DOE Joint Genome Institute (JGI-PGF)"/>
            <person name="Walter F."/>
            <person name="Albersmeier A."/>
            <person name="Kalinowski J."/>
            <person name="Ruckert C."/>
        </authorList>
    </citation>
    <scope>NUCLEOTIDE SEQUENCE</scope>
    <source>
        <strain evidence="6">JCM 4956</strain>
    </source>
</reference>
<feature type="compositionally biased region" description="Pro residues" evidence="3">
    <location>
        <begin position="225"/>
        <end position="234"/>
    </location>
</feature>
<dbReference type="CDD" id="cd00118">
    <property type="entry name" value="LysM"/>
    <property type="match status" value="1"/>
</dbReference>
<dbReference type="SUPFAM" id="SSF54106">
    <property type="entry name" value="LysM domain"/>
    <property type="match status" value="1"/>
</dbReference>
<reference evidence="6" key="2">
    <citation type="submission" date="2020-09" db="EMBL/GenBank/DDBJ databases">
        <authorList>
            <person name="Sun Q."/>
            <person name="Ohkuma M."/>
        </authorList>
    </citation>
    <scope>NUCLEOTIDE SEQUENCE</scope>
    <source>
        <strain evidence="6">JCM 4956</strain>
    </source>
</reference>
<dbReference type="InterPro" id="IPR023346">
    <property type="entry name" value="Lysozyme-like_dom_sf"/>
</dbReference>
<dbReference type="PROSITE" id="PS51782">
    <property type="entry name" value="LYSM"/>
    <property type="match status" value="1"/>
</dbReference>
<comment type="similarity">
    <text evidence="1">Belongs to the transglycosylase family. Rpf subfamily.</text>
</comment>
<dbReference type="CDD" id="cd13925">
    <property type="entry name" value="RPF"/>
    <property type="match status" value="1"/>
</dbReference>
<dbReference type="InterPro" id="IPR036779">
    <property type="entry name" value="LysM_dom_sf"/>
</dbReference>
<dbReference type="Pfam" id="PF06737">
    <property type="entry name" value="Transglycosylas"/>
    <property type="match status" value="1"/>
</dbReference>
<keyword evidence="2" id="KW-0378">Hydrolase</keyword>
<dbReference type="Pfam" id="PF01476">
    <property type="entry name" value="LysM"/>
    <property type="match status" value="1"/>
</dbReference>
<dbReference type="EMBL" id="BMWD01000004">
    <property type="protein sequence ID" value="GGX50454.1"/>
    <property type="molecule type" value="Genomic_DNA"/>
</dbReference>
<gene>
    <name evidence="6" type="ORF">GCM10010515_17350</name>
</gene>
<dbReference type="GO" id="GO:0016787">
    <property type="term" value="F:hydrolase activity"/>
    <property type="evidence" value="ECO:0007669"/>
    <property type="project" value="UniProtKB-KW"/>
</dbReference>
<evidence type="ECO:0000256" key="3">
    <source>
        <dbReference type="SAM" id="MobiDB-lite"/>
    </source>
</evidence>
<dbReference type="InterPro" id="IPR010618">
    <property type="entry name" value="RPF"/>
</dbReference>
<dbReference type="RefSeq" id="WP_190034762.1">
    <property type="nucleotide sequence ID" value="NZ_BMWD01000004.1"/>
</dbReference>
<feature type="domain" description="LysM" evidence="5">
    <location>
        <begin position="132"/>
        <end position="181"/>
    </location>
</feature>
<evidence type="ECO:0000256" key="4">
    <source>
        <dbReference type="SAM" id="SignalP"/>
    </source>
</evidence>
<evidence type="ECO:0000313" key="6">
    <source>
        <dbReference type="EMBL" id="GGX50454.1"/>
    </source>
</evidence>
<evidence type="ECO:0000256" key="1">
    <source>
        <dbReference type="ARBA" id="ARBA00010830"/>
    </source>
</evidence>
<keyword evidence="7" id="KW-1185">Reference proteome</keyword>